<accession>A0ABR1EMV4</accession>
<gene>
    <name evidence="2" type="primary">Necator_chrX.g24526</name>
    <name evidence="2" type="ORF">RB195_024361</name>
</gene>
<organism evidence="2 3">
    <name type="scientific">Necator americanus</name>
    <name type="common">Human hookworm</name>
    <dbReference type="NCBI Taxonomy" id="51031"/>
    <lineage>
        <taxon>Eukaryota</taxon>
        <taxon>Metazoa</taxon>
        <taxon>Ecdysozoa</taxon>
        <taxon>Nematoda</taxon>
        <taxon>Chromadorea</taxon>
        <taxon>Rhabditida</taxon>
        <taxon>Rhabditina</taxon>
        <taxon>Rhabditomorpha</taxon>
        <taxon>Strongyloidea</taxon>
        <taxon>Ancylostomatidae</taxon>
        <taxon>Bunostominae</taxon>
        <taxon>Necator</taxon>
    </lineage>
</organism>
<keyword evidence="1" id="KW-1133">Transmembrane helix</keyword>
<evidence type="ECO:0000313" key="3">
    <source>
        <dbReference type="Proteomes" id="UP001303046"/>
    </source>
</evidence>
<dbReference type="Proteomes" id="UP001303046">
    <property type="component" value="Unassembled WGS sequence"/>
</dbReference>
<feature type="transmembrane region" description="Helical" evidence="1">
    <location>
        <begin position="37"/>
        <end position="63"/>
    </location>
</feature>
<keyword evidence="1" id="KW-0812">Transmembrane</keyword>
<sequence>MVDQVVKCEIDGNGVPPTSSAVRLANSNVAFGQMVSLLMLVLVIWLLLLSIVAFIICLTSISLGSARLEGGRR</sequence>
<evidence type="ECO:0000313" key="2">
    <source>
        <dbReference type="EMBL" id="KAK6764000.1"/>
    </source>
</evidence>
<evidence type="ECO:0000256" key="1">
    <source>
        <dbReference type="SAM" id="Phobius"/>
    </source>
</evidence>
<protein>
    <submittedName>
        <fullName evidence="2">Uncharacterized protein</fullName>
    </submittedName>
</protein>
<reference evidence="2 3" key="1">
    <citation type="submission" date="2023-08" db="EMBL/GenBank/DDBJ databases">
        <title>A Necator americanus chromosomal reference genome.</title>
        <authorList>
            <person name="Ilik V."/>
            <person name="Petrzelkova K.J."/>
            <person name="Pardy F."/>
            <person name="Fuh T."/>
            <person name="Niatou-Singa F.S."/>
            <person name="Gouil Q."/>
            <person name="Baker L."/>
            <person name="Ritchie M.E."/>
            <person name="Jex A.R."/>
            <person name="Gazzola D."/>
            <person name="Li H."/>
            <person name="Toshio Fujiwara R."/>
            <person name="Zhan B."/>
            <person name="Aroian R.V."/>
            <person name="Pafco B."/>
            <person name="Schwarz E.M."/>
        </authorList>
    </citation>
    <scope>NUCLEOTIDE SEQUENCE [LARGE SCALE GENOMIC DNA]</scope>
    <source>
        <strain evidence="2 3">Aroian</strain>
        <tissue evidence="2">Whole animal</tissue>
    </source>
</reference>
<keyword evidence="3" id="KW-1185">Reference proteome</keyword>
<name>A0ABR1EMV4_NECAM</name>
<comment type="caution">
    <text evidence="2">The sequence shown here is derived from an EMBL/GenBank/DDBJ whole genome shotgun (WGS) entry which is preliminary data.</text>
</comment>
<keyword evidence="1" id="KW-0472">Membrane</keyword>
<proteinExistence type="predicted"/>
<dbReference type="EMBL" id="JAVFWL010000006">
    <property type="protein sequence ID" value="KAK6764000.1"/>
    <property type="molecule type" value="Genomic_DNA"/>
</dbReference>